<dbReference type="GO" id="GO:0016887">
    <property type="term" value="F:ATP hydrolysis activity"/>
    <property type="evidence" value="ECO:0007669"/>
    <property type="project" value="InterPro"/>
</dbReference>
<dbReference type="Pfam" id="PF13476">
    <property type="entry name" value="AAA_23"/>
    <property type="match status" value="1"/>
</dbReference>
<dbReference type="RefSeq" id="WP_128210822.1">
    <property type="nucleotide sequence ID" value="NZ_CP025746.1"/>
</dbReference>
<evidence type="ECO:0000256" key="1">
    <source>
        <dbReference type="ARBA" id="ARBA00006930"/>
    </source>
</evidence>
<dbReference type="AlphaFoldDB" id="A0A410DMQ7"/>
<dbReference type="Pfam" id="PF13558">
    <property type="entry name" value="SbcC_Walker_B"/>
    <property type="match status" value="1"/>
</dbReference>
<protein>
    <recommendedName>
        <fullName evidence="3">Nuclease SbcCD subunit C</fullName>
    </recommendedName>
</protein>
<dbReference type="Gene3D" id="3.40.50.300">
    <property type="entry name" value="P-loop containing nucleotide triphosphate hydrolases"/>
    <property type="match status" value="2"/>
</dbReference>
<evidence type="ECO:0000313" key="7">
    <source>
        <dbReference type="Proteomes" id="UP000286268"/>
    </source>
</evidence>
<feature type="coiled-coil region" evidence="4">
    <location>
        <begin position="545"/>
        <end position="655"/>
    </location>
</feature>
<dbReference type="PANTHER" id="PTHR32114:SF2">
    <property type="entry name" value="ABC TRANSPORTER ABCH.3"/>
    <property type="match status" value="1"/>
</dbReference>
<comment type="similarity">
    <text evidence="1">Belongs to the SMC family. SbcC subfamily.</text>
</comment>
<dbReference type="GO" id="GO:0006302">
    <property type="term" value="P:double-strand break repair"/>
    <property type="evidence" value="ECO:0007669"/>
    <property type="project" value="InterPro"/>
</dbReference>
<dbReference type="OrthoDB" id="9795626at2"/>
<keyword evidence="4" id="KW-0175">Coiled coil</keyword>
<gene>
    <name evidence="6" type="ORF">C1I91_01005</name>
</gene>
<dbReference type="PANTHER" id="PTHR32114">
    <property type="entry name" value="ABC TRANSPORTER ABCH.3"/>
    <property type="match status" value="1"/>
</dbReference>
<reference evidence="6 7" key="1">
    <citation type="submission" date="2018-01" db="EMBL/GenBank/DDBJ databases">
        <title>Genome Sequencing and Assembly of Anaerobacter polyendosporus strain CT4.</title>
        <authorList>
            <person name="Tachaapaikoon C."/>
            <person name="Sutheeworapong S."/>
            <person name="Jenjaroenpun P."/>
            <person name="Wongsurawat T."/>
            <person name="Nookeaw I."/>
            <person name="Cheawchanlertfa P."/>
            <person name="Kosugi A."/>
            <person name="Cheevadhanarak S."/>
            <person name="Ratanakhanokchai K."/>
        </authorList>
    </citation>
    <scope>NUCLEOTIDE SEQUENCE [LARGE SCALE GENOMIC DNA]</scope>
    <source>
        <strain evidence="6 7">CT4</strain>
    </source>
</reference>
<proteinExistence type="inferred from homology"/>
<organism evidence="6 7">
    <name type="scientific">Clostridium manihotivorum</name>
    <dbReference type="NCBI Taxonomy" id="2320868"/>
    <lineage>
        <taxon>Bacteria</taxon>
        <taxon>Bacillati</taxon>
        <taxon>Bacillota</taxon>
        <taxon>Clostridia</taxon>
        <taxon>Eubacteriales</taxon>
        <taxon>Clostridiaceae</taxon>
        <taxon>Clostridium</taxon>
    </lineage>
</organism>
<feature type="domain" description="Rad50/SbcC-type AAA" evidence="5">
    <location>
        <begin position="5"/>
        <end position="212"/>
    </location>
</feature>
<evidence type="ECO:0000259" key="5">
    <source>
        <dbReference type="Pfam" id="PF13476"/>
    </source>
</evidence>
<dbReference type="Proteomes" id="UP000286268">
    <property type="component" value="Chromosome"/>
</dbReference>
<keyword evidence="7" id="KW-1185">Reference proteome</keyword>
<name>A0A410DMQ7_9CLOT</name>
<dbReference type="KEGG" id="cmah:C1I91_01005"/>
<feature type="coiled-coil region" evidence="4">
    <location>
        <begin position="705"/>
        <end position="813"/>
    </location>
</feature>
<feature type="coiled-coil region" evidence="4">
    <location>
        <begin position="236"/>
        <end position="334"/>
    </location>
</feature>
<dbReference type="EMBL" id="CP025746">
    <property type="protein sequence ID" value="QAA30372.1"/>
    <property type="molecule type" value="Genomic_DNA"/>
</dbReference>
<accession>A0A410DMQ7</accession>
<dbReference type="InterPro" id="IPR027417">
    <property type="entry name" value="P-loop_NTPase"/>
</dbReference>
<comment type="subunit">
    <text evidence="2">Heterodimer of SbcC and SbcD.</text>
</comment>
<evidence type="ECO:0000256" key="3">
    <source>
        <dbReference type="ARBA" id="ARBA00013368"/>
    </source>
</evidence>
<dbReference type="SUPFAM" id="SSF52540">
    <property type="entry name" value="P-loop containing nucleoside triphosphate hydrolases"/>
    <property type="match status" value="2"/>
</dbReference>
<evidence type="ECO:0000256" key="4">
    <source>
        <dbReference type="SAM" id="Coils"/>
    </source>
</evidence>
<evidence type="ECO:0000313" key="6">
    <source>
        <dbReference type="EMBL" id="QAA30372.1"/>
    </source>
</evidence>
<evidence type="ECO:0000256" key="2">
    <source>
        <dbReference type="ARBA" id="ARBA00011322"/>
    </source>
</evidence>
<dbReference type="InterPro" id="IPR038729">
    <property type="entry name" value="Rad50/SbcC_AAA"/>
</dbReference>
<sequence>MRPIKLTVCAFGPYADEQVIDFEALKGKNIFLITGPTGAGKTTIFDAISFALYGEASGSSRDKDSLRSDFASDENVTYVELEFELREKAYRIKRHPQQLKRKARGDGYTLKTAEAELILPDGTVITKVNNVDEKINEVLGINKQQFKQIVMLPQGEFRKLLEAESVDREAIFRKIFGTEAFLEVQNRLDIQRKKLYGEIMDVSNERRTYIRNIDSGEDEKLNTLVNAENINITEVLEQSKLKIEEDEAKVLEIRNALEKVVNEQDKLQKQLFQGQEINRKIDNSKLLKEALEKELSKREEYINKETSLILARNASEVRQVEEMLEAKLQEKKSKEYLINQGTISLENSVKLVDGSKLTLDNELKREVDKNKLLSEVSLLKSYEAKVKEYEVKKKNIVELDRVIKSKDEVRKDLRQKLILQKKLIEEKNLKVREFQKEQENLSVKEVQFAAKKTQTDELRTLYRYYQDYNKAISLYEAEKKGFLNTEIQFKKTKHDYEYMDELFKKGQAGLLAKELSEGMPCPVCGSTEHPSPAKTIEAVPTEDELKLHKNNFDKINEEYQQKLQKLSALNASLTELENKYKEQEDKLKEVLSGKLSDLDIKSKLNNTAEAGKTLASDLEVLNKDIEKLKNNINLKEKLELEIDKLDKEYELGTSNIEKLDGEYTELFGKVKAEQELLVSVENEIPESIRVLTALEAKIKGNEKIIEDMIQALNKAQEAFNRATTNKASIEAELNTQRNNLKEIEEQAVNLKERLELKLKSCGFDSFDQYKAAFLTIDSIKILEKQIKEYNENLKSLQDRYAASEKEVENLNYINLEEINTSLLQLKNEEKLVRDDEKKIAFRVSTNIKALDKIQQLTSLIGDKEEKYSKVAELARIVNGDNSERLTFERYVLAAYFDEIIDAANSRLYNMAGGRFVLRRKEEKGKGRKQEGLELEVFDNYTGKARHVKTLSGGEGFKASLCLALGLADVIQAYAGGINLDTMFVDEGFGTLDPESLDNAIQCLIDLQQGGRLVGIISHVPELKERIDARLEVTPAREGSKARFNVL</sequence>